<organism evidence="20 21">
    <name type="scientific">Alicyclobacillus macrosporangiidus</name>
    <dbReference type="NCBI Taxonomy" id="392015"/>
    <lineage>
        <taxon>Bacteria</taxon>
        <taxon>Bacillati</taxon>
        <taxon>Bacillota</taxon>
        <taxon>Bacilli</taxon>
        <taxon>Bacillales</taxon>
        <taxon>Alicyclobacillaceae</taxon>
        <taxon>Alicyclobacillus</taxon>
    </lineage>
</organism>
<keyword evidence="15" id="KW-0411">Iron-sulfur</keyword>
<keyword evidence="12" id="KW-0067">ATP-binding</keyword>
<dbReference type="CDD" id="cd16917">
    <property type="entry name" value="HATPase_UhpB-NarQ-NarX-like"/>
    <property type="match status" value="1"/>
</dbReference>
<dbReference type="InterPro" id="IPR036890">
    <property type="entry name" value="HATPase_C_sf"/>
</dbReference>
<dbReference type="InterPro" id="IPR003018">
    <property type="entry name" value="GAF"/>
</dbReference>
<dbReference type="InterPro" id="IPR005467">
    <property type="entry name" value="His_kinase_dom"/>
</dbReference>
<evidence type="ECO:0000256" key="3">
    <source>
        <dbReference type="ARBA" id="ARBA00004496"/>
    </source>
</evidence>
<dbReference type="GO" id="GO:0051539">
    <property type="term" value="F:4 iron, 4 sulfur cluster binding"/>
    <property type="evidence" value="ECO:0007669"/>
    <property type="project" value="UniProtKB-KW"/>
</dbReference>
<dbReference type="eggNOG" id="COG4585">
    <property type="taxonomic scope" value="Bacteria"/>
</dbReference>
<dbReference type="PRINTS" id="PR00344">
    <property type="entry name" value="BCTRLSENSOR"/>
</dbReference>
<protein>
    <recommendedName>
        <fullName evidence="5">Oxygen sensor histidine kinase NreB</fullName>
        <ecNumber evidence="4">2.7.13.3</ecNumber>
    </recommendedName>
    <alternativeName>
        <fullName evidence="17">Nitrogen regulation protein B</fullName>
    </alternativeName>
</protein>
<dbReference type="PANTHER" id="PTHR24421">
    <property type="entry name" value="NITRATE/NITRITE SENSOR PROTEIN NARX-RELATED"/>
    <property type="match status" value="1"/>
</dbReference>
<evidence type="ECO:0000256" key="14">
    <source>
        <dbReference type="ARBA" id="ARBA00023012"/>
    </source>
</evidence>
<dbReference type="Pfam" id="PF02518">
    <property type="entry name" value="HATPase_c"/>
    <property type="match status" value="1"/>
</dbReference>
<comment type="function">
    <text evidence="16">Member of the two-component regulatory system NreB/NreC involved in the control of dissimilatory nitrate/nitrite reduction in response to oxygen. NreB functions as a direct oxygen sensor histidine kinase which is autophosphorylated, in the absence of oxygen, probably at the conserved histidine residue, and transfers its phosphate group probably to a conserved aspartate residue of NreC. NreB/NreC activates the expression of the nitrate (narGHJI) and nitrite (nir) reductase operons, as well as the putative nitrate transporter gene narT.</text>
</comment>
<feature type="coiled-coil region" evidence="18">
    <location>
        <begin position="390"/>
        <end position="417"/>
    </location>
</feature>
<dbReference type="GO" id="GO:0046983">
    <property type="term" value="F:protein dimerization activity"/>
    <property type="evidence" value="ECO:0007669"/>
    <property type="project" value="InterPro"/>
</dbReference>
<dbReference type="InterPro" id="IPR050482">
    <property type="entry name" value="Sensor_HK_TwoCompSys"/>
</dbReference>
<dbReference type="GO" id="GO:0016020">
    <property type="term" value="C:membrane"/>
    <property type="evidence" value="ECO:0007669"/>
    <property type="project" value="InterPro"/>
</dbReference>
<proteinExistence type="predicted"/>
<dbReference type="EC" id="2.7.13.3" evidence="4"/>
<evidence type="ECO:0000256" key="13">
    <source>
        <dbReference type="ARBA" id="ARBA00023004"/>
    </source>
</evidence>
<dbReference type="Gene3D" id="1.20.5.1930">
    <property type="match status" value="1"/>
</dbReference>
<evidence type="ECO:0000256" key="8">
    <source>
        <dbReference type="ARBA" id="ARBA00022679"/>
    </source>
</evidence>
<dbReference type="SMART" id="SM00387">
    <property type="entry name" value="HATPase_c"/>
    <property type="match status" value="1"/>
</dbReference>
<evidence type="ECO:0000256" key="7">
    <source>
        <dbReference type="ARBA" id="ARBA00022490"/>
    </source>
</evidence>
<dbReference type="Gene3D" id="3.30.450.40">
    <property type="match status" value="2"/>
</dbReference>
<keyword evidence="6" id="KW-0004">4Fe-4S</keyword>
<keyword evidence="14" id="KW-0902">Two-component regulatory system</keyword>
<evidence type="ECO:0000256" key="2">
    <source>
        <dbReference type="ARBA" id="ARBA00001966"/>
    </source>
</evidence>
<feature type="domain" description="Histidine kinase" evidence="19">
    <location>
        <begin position="347"/>
        <end position="552"/>
    </location>
</feature>
<dbReference type="STRING" id="392015.SAMN05421543_1223"/>
<dbReference type="Proteomes" id="UP000183508">
    <property type="component" value="Unassembled WGS sequence"/>
</dbReference>
<dbReference type="Gene3D" id="3.30.565.10">
    <property type="entry name" value="Histidine kinase-like ATPase, C-terminal domain"/>
    <property type="match status" value="1"/>
</dbReference>
<dbReference type="GO" id="GO:0000155">
    <property type="term" value="F:phosphorelay sensor kinase activity"/>
    <property type="evidence" value="ECO:0007669"/>
    <property type="project" value="InterPro"/>
</dbReference>
<evidence type="ECO:0000313" key="20">
    <source>
        <dbReference type="EMBL" id="SFV02946.1"/>
    </source>
</evidence>
<dbReference type="InterPro" id="IPR011712">
    <property type="entry name" value="Sig_transdc_His_kin_sub3_dim/P"/>
</dbReference>
<dbReference type="OrthoDB" id="9795828at2"/>
<keyword evidence="9" id="KW-0479">Metal-binding</keyword>
<dbReference type="InterPro" id="IPR003594">
    <property type="entry name" value="HATPase_dom"/>
</dbReference>
<accession>A0A1I7L078</accession>
<dbReference type="GO" id="GO:0005737">
    <property type="term" value="C:cytoplasm"/>
    <property type="evidence" value="ECO:0007669"/>
    <property type="project" value="UniProtKB-SubCell"/>
</dbReference>
<evidence type="ECO:0000256" key="12">
    <source>
        <dbReference type="ARBA" id="ARBA00022840"/>
    </source>
</evidence>
<keyword evidence="18" id="KW-0175">Coiled coil</keyword>
<dbReference type="GO" id="GO:0005524">
    <property type="term" value="F:ATP binding"/>
    <property type="evidence" value="ECO:0007669"/>
    <property type="project" value="UniProtKB-KW"/>
</dbReference>
<evidence type="ECO:0000259" key="19">
    <source>
        <dbReference type="PROSITE" id="PS50109"/>
    </source>
</evidence>
<dbReference type="GO" id="GO:0046872">
    <property type="term" value="F:metal ion binding"/>
    <property type="evidence" value="ECO:0007669"/>
    <property type="project" value="UniProtKB-KW"/>
</dbReference>
<evidence type="ECO:0000256" key="9">
    <source>
        <dbReference type="ARBA" id="ARBA00022723"/>
    </source>
</evidence>
<comment type="catalytic activity">
    <reaction evidence="1">
        <text>ATP + protein L-histidine = ADP + protein N-phospho-L-histidine.</text>
        <dbReference type="EC" id="2.7.13.3"/>
    </reaction>
</comment>
<comment type="cofactor">
    <cofactor evidence="2">
        <name>[4Fe-4S] cluster</name>
        <dbReference type="ChEBI" id="CHEBI:49883"/>
    </cofactor>
</comment>
<evidence type="ECO:0000256" key="16">
    <source>
        <dbReference type="ARBA" id="ARBA00024827"/>
    </source>
</evidence>
<dbReference type="EMBL" id="FPBV01000022">
    <property type="protein sequence ID" value="SFV02946.1"/>
    <property type="molecule type" value="Genomic_DNA"/>
</dbReference>
<evidence type="ECO:0000256" key="15">
    <source>
        <dbReference type="ARBA" id="ARBA00023014"/>
    </source>
</evidence>
<dbReference type="eggNOG" id="COG2203">
    <property type="taxonomic scope" value="Bacteria"/>
</dbReference>
<dbReference type="PANTHER" id="PTHR24421:SF61">
    <property type="entry name" value="OXYGEN SENSOR HISTIDINE KINASE NREB"/>
    <property type="match status" value="1"/>
</dbReference>
<keyword evidence="21" id="KW-1185">Reference proteome</keyword>
<name>A0A1I7L078_9BACL</name>
<evidence type="ECO:0000256" key="17">
    <source>
        <dbReference type="ARBA" id="ARBA00030800"/>
    </source>
</evidence>
<dbReference type="RefSeq" id="WP_074955350.1">
    <property type="nucleotide sequence ID" value="NZ_FPBV01000022.1"/>
</dbReference>
<keyword evidence="10" id="KW-0547">Nucleotide-binding</keyword>
<keyword evidence="11" id="KW-0418">Kinase</keyword>
<dbReference type="InterPro" id="IPR029016">
    <property type="entry name" value="GAF-like_dom_sf"/>
</dbReference>
<evidence type="ECO:0000313" key="21">
    <source>
        <dbReference type="Proteomes" id="UP000183508"/>
    </source>
</evidence>
<evidence type="ECO:0000256" key="5">
    <source>
        <dbReference type="ARBA" id="ARBA00017322"/>
    </source>
</evidence>
<dbReference type="SMART" id="SM00065">
    <property type="entry name" value="GAF"/>
    <property type="match status" value="1"/>
</dbReference>
<keyword evidence="8" id="KW-0808">Transferase</keyword>
<keyword evidence="7" id="KW-0963">Cytoplasm</keyword>
<reference evidence="21" key="1">
    <citation type="submission" date="2016-10" db="EMBL/GenBank/DDBJ databases">
        <authorList>
            <person name="Varghese N."/>
        </authorList>
    </citation>
    <scope>NUCLEOTIDE SEQUENCE [LARGE SCALE GENOMIC DNA]</scope>
    <source>
        <strain evidence="21">DSM 17980</strain>
    </source>
</reference>
<evidence type="ECO:0000256" key="18">
    <source>
        <dbReference type="SAM" id="Coils"/>
    </source>
</evidence>
<dbReference type="SUPFAM" id="SSF55781">
    <property type="entry name" value="GAF domain-like"/>
    <property type="match status" value="2"/>
</dbReference>
<evidence type="ECO:0000256" key="10">
    <source>
        <dbReference type="ARBA" id="ARBA00022741"/>
    </source>
</evidence>
<dbReference type="SUPFAM" id="SSF55874">
    <property type="entry name" value="ATPase domain of HSP90 chaperone/DNA topoisomerase II/histidine kinase"/>
    <property type="match status" value="1"/>
</dbReference>
<evidence type="ECO:0000256" key="11">
    <source>
        <dbReference type="ARBA" id="ARBA00022777"/>
    </source>
</evidence>
<dbReference type="InterPro" id="IPR004358">
    <property type="entry name" value="Sig_transdc_His_kin-like_C"/>
</dbReference>
<keyword evidence="13" id="KW-0408">Iron</keyword>
<comment type="subcellular location">
    <subcellularLocation>
        <location evidence="3">Cytoplasm</location>
    </subcellularLocation>
</comment>
<sequence length="560" mass="61103">MRDSNGSVQEAWPEPERLAMLKDIAEALNEATDISEAMDAILPRLSGVLGLSTAWAFRYDAGRSQFVEVGASGLPPALACDGGAPLKSGWCECQDRFVEGRLDRAVNIVRCSRLRDAVGDKGGLTYHASVPLRSKGKPLGILNVAAAGHSVFTPSALQLLTAIGHHVAVAVDRAAILAEERRRAEQLRALSDIAAELVSVVRPRAVLELAVCQFVDRLGYECCGITFREPGDPEAEALGAGGPGRVVASAYRSSDGEPAGYSYARDEEEPLLDEAERVLLPEARSAMVRPIPHSPYEVRVESRRRGAFSASDEEMLSAFAWHVAASLENARLYEQSLEEARWVERRRLAADLHDAVSQRLFSAQLLARTARLLAGRGHAKRRMAAQRTDERRMDEVLERLEALIADSQREMRELIEALRPAGERGWVARVRERIAPLQLQGQTRIHLTVAGDAEEPAIPFEARESLLAALDEALHNALRHAGARNVHVHLRLAADEVEVSVQDDGCGFHPEAAEGLGTSTMYERMRKAGGRLSITSHPGRGTRVVFTVPVPGDPARGEDR</sequence>
<gene>
    <name evidence="20" type="ORF">SAMN05421543_1223</name>
</gene>
<dbReference type="Pfam" id="PF07730">
    <property type="entry name" value="HisKA_3"/>
    <property type="match status" value="1"/>
</dbReference>
<dbReference type="AlphaFoldDB" id="A0A1I7L078"/>
<evidence type="ECO:0000256" key="4">
    <source>
        <dbReference type="ARBA" id="ARBA00012438"/>
    </source>
</evidence>
<evidence type="ECO:0000256" key="1">
    <source>
        <dbReference type="ARBA" id="ARBA00000085"/>
    </source>
</evidence>
<evidence type="ECO:0000256" key="6">
    <source>
        <dbReference type="ARBA" id="ARBA00022485"/>
    </source>
</evidence>
<dbReference type="Pfam" id="PF13185">
    <property type="entry name" value="GAF_2"/>
    <property type="match status" value="1"/>
</dbReference>
<dbReference type="PROSITE" id="PS50109">
    <property type="entry name" value="HIS_KIN"/>
    <property type="match status" value="1"/>
</dbReference>